<dbReference type="AlphaFoldDB" id="A0A0L9T4P8"/>
<name>A0A0L9T4P8_PHAAN</name>
<organism evidence="5 6">
    <name type="scientific">Phaseolus angularis</name>
    <name type="common">Azuki bean</name>
    <name type="synonym">Vigna angularis</name>
    <dbReference type="NCBI Taxonomy" id="3914"/>
    <lineage>
        <taxon>Eukaryota</taxon>
        <taxon>Viridiplantae</taxon>
        <taxon>Streptophyta</taxon>
        <taxon>Embryophyta</taxon>
        <taxon>Tracheophyta</taxon>
        <taxon>Spermatophyta</taxon>
        <taxon>Magnoliopsida</taxon>
        <taxon>eudicotyledons</taxon>
        <taxon>Gunneridae</taxon>
        <taxon>Pentapetalae</taxon>
        <taxon>rosids</taxon>
        <taxon>fabids</taxon>
        <taxon>Fabales</taxon>
        <taxon>Fabaceae</taxon>
        <taxon>Papilionoideae</taxon>
        <taxon>50 kb inversion clade</taxon>
        <taxon>NPAAA clade</taxon>
        <taxon>indigoferoid/millettioid clade</taxon>
        <taxon>Phaseoleae</taxon>
        <taxon>Vigna</taxon>
    </lineage>
</organism>
<keyword evidence="1" id="KW-0175">Coiled coil</keyword>
<keyword evidence="3" id="KW-0472">Membrane</keyword>
<dbReference type="Proteomes" id="UP000053144">
    <property type="component" value="Unassembled WGS sequence"/>
</dbReference>
<protein>
    <recommendedName>
        <fullName evidence="4">Transposase (putative) gypsy type domain-containing protein</fullName>
    </recommendedName>
</protein>
<feature type="coiled-coil region" evidence="1">
    <location>
        <begin position="424"/>
        <end position="476"/>
    </location>
</feature>
<evidence type="ECO:0000313" key="6">
    <source>
        <dbReference type="Proteomes" id="UP000053144"/>
    </source>
</evidence>
<reference evidence="6" key="1">
    <citation type="journal article" date="2015" name="Proc. Natl. Acad. Sci. U.S.A.">
        <title>Genome sequencing of adzuki bean (Vigna angularis) provides insight into high starch and low fat accumulation and domestication.</title>
        <authorList>
            <person name="Yang K."/>
            <person name="Tian Z."/>
            <person name="Chen C."/>
            <person name="Luo L."/>
            <person name="Zhao B."/>
            <person name="Wang Z."/>
            <person name="Yu L."/>
            <person name="Li Y."/>
            <person name="Sun Y."/>
            <person name="Li W."/>
            <person name="Chen Y."/>
            <person name="Li Y."/>
            <person name="Zhang Y."/>
            <person name="Ai D."/>
            <person name="Zhao J."/>
            <person name="Shang C."/>
            <person name="Ma Y."/>
            <person name="Wu B."/>
            <person name="Wang M."/>
            <person name="Gao L."/>
            <person name="Sun D."/>
            <person name="Zhang P."/>
            <person name="Guo F."/>
            <person name="Wang W."/>
            <person name="Li Y."/>
            <person name="Wang J."/>
            <person name="Varshney R.K."/>
            <person name="Wang J."/>
            <person name="Ling H.Q."/>
            <person name="Wan P."/>
        </authorList>
    </citation>
    <scope>NUCLEOTIDE SEQUENCE</scope>
    <source>
        <strain evidence="6">cv. Jingnong 6</strain>
    </source>
</reference>
<evidence type="ECO:0000256" key="1">
    <source>
        <dbReference type="SAM" id="Coils"/>
    </source>
</evidence>
<feature type="region of interest" description="Disordered" evidence="2">
    <location>
        <begin position="1"/>
        <end position="54"/>
    </location>
</feature>
<keyword evidence="3" id="KW-0812">Transmembrane</keyword>
<proteinExistence type="predicted"/>
<evidence type="ECO:0000256" key="2">
    <source>
        <dbReference type="SAM" id="MobiDB-lite"/>
    </source>
</evidence>
<dbReference type="Pfam" id="PF04195">
    <property type="entry name" value="Transposase_28"/>
    <property type="match status" value="1"/>
</dbReference>
<dbReference type="Gramene" id="KOM25552">
    <property type="protein sequence ID" value="KOM25552"/>
    <property type="gene ID" value="LR48_Vigan118s000200"/>
</dbReference>
<evidence type="ECO:0000256" key="3">
    <source>
        <dbReference type="SAM" id="Phobius"/>
    </source>
</evidence>
<evidence type="ECO:0000313" key="5">
    <source>
        <dbReference type="EMBL" id="KOM25552.1"/>
    </source>
</evidence>
<feature type="domain" description="Transposase (putative) gypsy type" evidence="4">
    <location>
        <begin position="175"/>
        <end position="221"/>
    </location>
</feature>
<dbReference type="EMBL" id="KQ258270">
    <property type="protein sequence ID" value="KOM25552.1"/>
    <property type="molecule type" value="Genomic_DNA"/>
</dbReference>
<gene>
    <name evidence="5" type="ORF">LR48_Vigan118s000200</name>
</gene>
<keyword evidence="3" id="KW-1133">Transmembrane helix</keyword>
<dbReference type="InterPro" id="IPR007321">
    <property type="entry name" value="Transposase_28"/>
</dbReference>
<evidence type="ECO:0000259" key="4">
    <source>
        <dbReference type="Pfam" id="PF04195"/>
    </source>
</evidence>
<accession>A0A0L9T4P8</accession>
<feature type="transmembrane region" description="Helical" evidence="3">
    <location>
        <begin position="333"/>
        <end position="354"/>
    </location>
</feature>
<sequence>MDGITKPARTDVRPANGHSSSEWTLIQRVDARRPANERSSPSDARPSKKPSKWTFAQRTDARRLARTLVQRTVDVRPTSARPSPTLLRVDSSPLRTRQVNLNPFSAVMCSSSIMEEKGRNARADTPEASLTVESHEITIVLSGESAFLYGNVLTEGPEDCAAPSTSSGNGYDWSSREVLRTLNIAPTQLHPNSWGYIQAFAVLCQALAIRPTVPLFLRFFRSHLVARRGWVSLISELGDALLELYSQSYRGFTDKFFKVSILDSRRTLFFDEDGSPKFLLYWTQNPLRFTLWSEDKMTIEELEVLSVLTALPRPFSSRQLINCLKHDDFDSRVFGMFLLLLKLLHLLLMCGWLLRTKWRSLRSSRWAYTSNRGVLRVELQKMQTQLKELADVHSNYDQRQRQSEQLMYEAQVLLNTTRSVGLALKKERDELQIERDQMMSELEQSKKIVAALTKERDDLTKERDDLLAAAAEEREIREEMSKAIVVEHTRGFKKALRQVVHLLQVSTEGVTFDLRKDVYEGQMLPLDEIPDDAFMEAEVGVDDGVAAAEEPNAEAAGGSVIGSPDIVID</sequence>